<evidence type="ECO:0000256" key="3">
    <source>
        <dbReference type="ARBA" id="ARBA00022840"/>
    </source>
</evidence>
<dbReference type="NCBIfam" id="TIGR00929">
    <property type="entry name" value="VirB4_CagE"/>
    <property type="match status" value="1"/>
</dbReference>
<dbReference type="OrthoDB" id="9816422at2"/>
<evidence type="ECO:0000313" key="5">
    <source>
        <dbReference type="EMBL" id="TPG30754.1"/>
    </source>
</evidence>
<gene>
    <name evidence="5" type="ORF">EAH82_04615</name>
</gene>
<evidence type="ECO:0000256" key="2">
    <source>
        <dbReference type="ARBA" id="ARBA00022741"/>
    </source>
</evidence>
<dbReference type="InterPro" id="IPR004346">
    <property type="entry name" value="CagE_TrbE_VirB"/>
</dbReference>
<feature type="domain" description="CagE TrbE VirB component of type IV transporter system central" evidence="4">
    <location>
        <begin position="175"/>
        <end position="376"/>
    </location>
</feature>
<keyword evidence="3" id="KW-0067">ATP-binding</keyword>
<keyword evidence="2" id="KW-0547">Nucleotide-binding</keyword>
<dbReference type="RefSeq" id="WP_140839016.1">
    <property type="nucleotide sequence ID" value="NZ_RCZI01000001.1"/>
</dbReference>
<evidence type="ECO:0000259" key="4">
    <source>
        <dbReference type="Pfam" id="PF03135"/>
    </source>
</evidence>
<comment type="caution">
    <text evidence="5">The sequence shown here is derived from an EMBL/GenBank/DDBJ whole genome shotgun (WGS) entry which is preliminary data.</text>
</comment>
<protein>
    <submittedName>
        <fullName evidence="5">VirB4 family type IV secretion/conjugal transfer ATPase</fullName>
    </submittedName>
</protein>
<dbReference type="InterPro" id="IPR027417">
    <property type="entry name" value="P-loop_NTPase"/>
</dbReference>
<evidence type="ECO:0000256" key="1">
    <source>
        <dbReference type="ARBA" id="ARBA00006512"/>
    </source>
</evidence>
<dbReference type="Pfam" id="PF03135">
    <property type="entry name" value="CagE_TrbE_VirB"/>
    <property type="match status" value="1"/>
</dbReference>
<sequence length="784" mass="87390">MTSAKLLSKELSCSDCVPYGAHIARHIVKTLDGNYVMALRFAGIAFESADIEVRNAWHEQLNVFLRNIAAPELAVWVHVIRSRTPQHRTPTFDNAFAQQLGDRYYERLSGVRMYTNELYLTFVYGRAAPIKRLFGRLDRFDPQALMQEQSRAIEALESILSISKEGLARYAPVPLGTYESEGVLRSSLLEFLGHVLNGEHQPVPVTRTPINEVLPTSRPLFSGDTMELRTPVRTVLMGALCVKEYPASTSPGIMNGLLALPCEFVFTQSFAFLNRQLAIGIFRRQQGRMISAGDLAKSQIAELDTALDDLTAGRYAVGDHHISLFVKGSTQRELIDNIASARAMLSDSGMVVAREDIALEGAFWAQLPGNFAYRPRVAPLTSRNFASLSPFYNYAEGRRTGNHWGESVALLKTVAGAPYYFNFHQESLGNTIIIGPSGAGKTVLQGFMLAMLSRFGATGLYFDKDEGMHLTIRALGGRYLSLKKGERTGFNPFRMTFDETNVLFIQSLLKILVSGREERHFKAAEEKTLYDAVVGVFSLPAPLQKLASVLQFLDPTESDGMFARLQKWCGRGANHWVFDNDEDVLSFNAGVPNGFDTTVFLDDAELRTPILRYIAHRADASMLGKRHYEGYDEFWKMLEDDFLAQRVHAKNKTIRKMNGFVIAGTQSPADVLRSPFSASIIEQSATKIFLPNPFADECDYMEGFKCTRREFEIISTTPEKSRRFLVKQGHDAALCELDLNGMARELAVLSGTTANVALATEIMAQKGQDPALWLEAFWARIAPA</sequence>
<dbReference type="EMBL" id="RCZI01000001">
    <property type="protein sequence ID" value="TPG30754.1"/>
    <property type="molecule type" value="Genomic_DNA"/>
</dbReference>
<dbReference type="PANTHER" id="PTHR30121">
    <property type="entry name" value="UNCHARACTERIZED PROTEIN YJGR-RELATED"/>
    <property type="match status" value="1"/>
</dbReference>
<dbReference type="Gene3D" id="3.40.50.300">
    <property type="entry name" value="P-loop containing nucleotide triphosphate hydrolases"/>
    <property type="match status" value="1"/>
</dbReference>
<comment type="similarity">
    <text evidence="1">Belongs to the TrbE/VirB4 family.</text>
</comment>
<dbReference type="SUPFAM" id="SSF52540">
    <property type="entry name" value="P-loop containing nucleoside triphosphate hydrolases"/>
    <property type="match status" value="1"/>
</dbReference>
<dbReference type="InterPro" id="IPR051162">
    <property type="entry name" value="T4SS_component"/>
</dbReference>
<organism evidence="5 6">
    <name type="scientific">Variovorax guangxiensis</name>
    <dbReference type="NCBI Taxonomy" id="1775474"/>
    <lineage>
        <taxon>Bacteria</taxon>
        <taxon>Pseudomonadati</taxon>
        <taxon>Pseudomonadota</taxon>
        <taxon>Betaproteobacteria</taxon>
        <taxon>Burkholderiales</taxon>
        <taxon>Comamonadaceae</taxon>
        <taxon>Variovorax</taxon>
    </lineage>
</organism>
<dbReference type="PANTHER" id="PTHR30121:SF12">
    <property type="entry name" value="TYPE IV SECRETION SYSTEM PROTEIN CAGE"/>
    <property type="match status" value="1"/>
</dbReference>
<evidence type="ECO:0000313" key="6">
    <source>
        <dbReference type="Proteomes" id="UP000319212"/>
    </source>
</evidence>
<accession>A0A502E074</accession>
<dbReference type="Proteomes" id="UP000319212">
    <property type="component" value="Unassembled WGS sequence"/>
</dbReference>
<reference evidence="5 6" key="1">
    <citation type="journal article" date="2019" name="Environ. Microbiol.">
        <title>Species interactions and distinct microbial communities in high Arctic permafrost affected cryosols are associated with the CH4 and CO2 gas fluxes.</title>
        <authorList>
            <person name="Altshuler I."/>
            <person name="Hamel J."/>
            <person name="Turney S."/>
            <person name="Magnuson E."/>
            <person name="Levesque R."/>
            <person name="Greer C."/>
            <person name="Whyte L.G."/>
        </authorList>
    </citation>
    <scope>NUCLEOTIDE SEQUENCE [LARGE SCALE GENOMIC DNA]</scope>
    <source>
        <strain evidence="5 6">S06.C</strain>
    </source>
</reference>
<dbReference type="InterPro" id="IPR018145">
    <property type="entry name" value="CagE_TrbE_VirB_cntrl_dom"/>
</dbReference>
<name>A0A502E074_9BURK</name>
<dbReference type="AlphaFoldDB" id="A0A502E074"/>
<dbReference type="GO" id="GO:0005524">
    <property type="term" value="F:ATP binding"/>
    <property type="evidence" value="ECO:0007669"/>
    <property type="project" value="UniProtKB-KW"/>
</dbReference>
<proteinExistence type="inferred from homology"/>